<proteinExistence type="predicted"/>
<sequence length="122" mass="13266">MAASDDTWPPNDWTRWRCRKAGLKSPLVSAVDSDTCPASARVVPQALASPLLRPPLLRCCRPTVVGPSQRPITLSSSPSQRAAITTEKVQPKPRLHLAPLSVLAMGRCFEFPQTRIGFFSSG</sequence>
<reference evidence="1" key="1">
    <citation type="submission" date="2022-05" db="EMBL/GenBank/DDBJ databases">
        <title>The Musa troglodytarum L. genome provides insights into the mechanism of non-climacteric behaviour and enrichment of carotenoids.</title>
        <authorList>
            <person name="Wang J."/>
        </authorList>
    </citation>
    <scope>NUCLEOTIDE SEQUENCE</scope>
    <source>
        <tissue evidence="1">Leaf</tissue>
    </source>
</reference>
<name>A0A9E7KAY3_9LILI</name>
<gene>
    <name evidence="1" type="ORF">MUK42_34803</name>
</gene>
<dbReference type="EMBL" id="CP097508">
    <property type="protein sequence ID" value="URE10972.1"/>
    <property type="molecule type" value="Genomic_DNA"/>
</dbReference>
<dbReference type="AlphaFoldDB" id="A0A9E7KAY3"/>
<evidence type="ECO:0000313" key="1">
    <source>
        <dbReference type="EMBL" id="URE10972.1"/>
    </source>
</evidence>
<organism evidence="1 2">
    <name type="scientific">Musa troglodytarum</name>
    <name type="common">fe'i banana</name>
    <dbReference type="NCBI Taxonomy" id="320322"/>
    <lineage>
        <taxon>Eukaryota</taxon>
        <taxon>Viridiplantae</taxon>
        <taxon>Streptophyta</taxon>
        <taxon>Embryophyta</taxon>
        <taxon>Tracheophyta</taxon>
        <taxon>Spermatophyta</taxon>
        <taxon>Magnoliopsida</taxon>
        <taxon>Liliopsida</taxon>
        <taxon>Zingiberales</taxon>
        <taxon>Musaceae</taxon>
        <taxon>Musa</taxon>
    </lineage>
</organism>
<protein>
    <submittedName>
        <fullName evidence="1">Uncharacterized protein</fullName>
    </submittedName>
</protein>
<keyword evidence="2" id="KW-1185">Reference proteome</keyword>
<evidence type="ECO:0000313" key="2">
    <source>
        <dbReference type="Proteomes" id="UP001055439"/>
    </source>
</evidence>
<dbReference type="Proteomes" id="UP001055439">
    <property type="component" value="Chromosome 6"/>
</dbReference>
<accession>A0A9E7KAY3</accession>